<feature type="region of interest" description="Disordered" evidence="1">
    <location>
        <begin position="88"/>
        <end position="136"/>
    </location>
</feature>
<feature type="region of interest" description="Disordered" evidence="1">
    <location>
        <begin position="1"/>
        <end position="30"/>
    </location>
</feature>
<reference evidence="3 4" key="1">
    <citation type="submission" date="2020-08" db="EMBL/GenBank/DDBJ databases">
        <title>Genomic Encyclopedia of Type Strains, Phase IV (KMG-IV): sequencing the most valuable type-strain genomes for metagenomic binning, comparative biology and taxonomic classification.</title>
        <authorList>
            <person name="Goeker M."/>
        </authorList>
    </citation>
    <scope>NUCLEOTIDE SEQUENCE [LARGE SCALE GENOMIC DNA]</scope>
    <source>
        <strain evidence="3 4">DSM 29007</strain>
    </source>
</reference>
<evidence type="ECO:0000256" key="1">
    <source>
        <dbReference type="SAM" id="MobiDB-lite"/>
    </source>
</evidence>
<comment type="caution">
    <text evidence="3">The sequence shown here is derived from an EMBL/GenBank/DDBJ whole genome shotgun (WGS) entry which is preliminary data.</text>
</comment>
<feature type="region of interest" description="Disordered" evidence="1">
    <location>
        <begin position="1418"/>
        <end position="1445"/>
    </location>
</feature>
<dbReference type="Gene3D" id="3.40.960.10">
    <property type="entry name" value="VSR Endonuclease"/>
    <property type="match status" value="1"/>
</dbReference>
<dbReference type="InterPro" id="IPR041677">
    <property type="entry name" value="DNA2/NAM7_AAA_11"/>
</dbReference>
<dbReference type="InterPro" id="IPR021754">
    <property type="entry name" value="DUF3320"/>
</dbReference>
<dbReference type="Pfam" id="PF11784">
    <property type="entry name" value="DUF3320"/>
    <property type="match status" value="1"/>
</dbReference>
<dbReference type="GO" id="GO:0004519">
    <property type="term" value="F:endonuclease activity"/>
    <property type="evidence" value="ECO:0007669"/>
    <property type="project" value="UniProtKB-KW"/>
</dbReference>
<name>A0A841H5E6_9BACT</name>
<dbReference type="InterPro" id="IPR045055">
    <property type="entry name" value="DNA2/NAM7-like"/>
</dbReference>
<dbReference type="InterPro" id="IPR025103">
    <property type="entry name" value="DUF4011"/>
</dbReference>
<dbReference type="Gene3D" id="3.40.50.300">
    <property type="entry name" value="P-loop containing nucleotide triphosphate hydrolases"/>
    <property type="match status" value="3"/>
</dbReference>
<dbReference type="GO" id="GO:0004386">
    <property type="term" value="F:helicase activity"/>
    <property type="evidence" value="ECO:0007669"/>
    <property type="project" value="InterPro"/>
</dbReference>
<dbReference type="Pfam" id="PF13195">
    <property type="entry name" value="DUF4011"/>
    <property type="match status" value="1"/>
</dbReference>
<evidence type="ECO:0000259" key="2">
    <source>
        <dbReference type="SMART" id="SM00952"/>
    </source>
</evidence>
<keyword evidence="3" id="KW-0540">Nuclease</keyword>
<dbReference type="FunFam" id="3.40.960.10:FF:000002">
    <property type="entry name" value="DNA helicase related protein"/>
    <property type="match status" value="1"/>
</dbReference>
<dbReference type="InterPro" id="IPR013584">
    <property type="entry name" value="RAP"/>
</dbReference>
<feature type="domain" description="RAP" evidence="2">
    <location>
        <begin position="1356"/>
        <end position="1409"/>
    </location>
</feature>
<dbReference type="CDD" id="cd18808">
    <property type="entry name" value="SF1_C_Upf1"/>
    <property type="match status" value="1"/>
</dbReference>
<dbReference type="InterPro" id="IPR027417">
    <property type="entry name" value="P-loop_NTPase"/>
</dbReference>
<dbReference type="Proteomes" id="UP000582837">
    <property type="component" value="Unassembled WGS sequence"/>
</dbReference>
<keyword evidence="3" id="KW-0378">Hydrolase</keyword>
<dbReference type="SUPFAM" id="SSF52540">
    <property type="entry name" value="P-loop containing nucleoside triphosphate hydrolases"/>
    <property type="match status" value="1"/>
</dbReference>
<dbReference type="InterPro" id="IPR047187">
    <property type="entry name" value="SF1_C_Upf1"/>
</dbReference>
<dbReference type="PANTHER" id="PTHR10887">
    <property type="entry name" value="DNA2/NAM7 HELICASE FAMILY"/>
    <property type="match status" value="1"/>
</dbReference>
<feature type="compositionally biased region" description="Basic and acidic residues" evidence="1">
    <location>
        <begin position="1418"/>
        <end position="1444"/>
    </location>
</feature>
<proteinExistence type="predicted"/>
<organism evidence="3 4">
    <name type="scientific">Longimicrobium terrae</name>
    <dbReference type="NCBI Taxonomy" id="1639882"/>
    <lineage>
        <taxon>Bacteria</taxon>
        <taxon>Pseudomonadati</taxon>
        <taxon>Gemmatimonadota</taxon>
        <taxon>Longimicrobiia</taxon>
        <taxon>Longimicrobiales</taxon>
        <taxon>Longimicrobiaceae</taxon>
        <taxon>Longimicrobium</taxon>
    </lineage>
</organism>
<keyword evidence="4" id="KW-1185">Reference proteome</keyword>
<protein>
    <submittedName>
        <fullName evidence="3">Very-short-patch-repair endonuclease</fullName>
    </submittedName>
</protein>
<dbReference type="EMBL" id="JACHIA010000022">
    <property type="protein sequence ID" value="MBB6073198.1"/>
    <property type="molecule type" value="Genomic_DNA"/>
</dbReference>
<dbReference type="Pfam" id="PF13086">
    <property type="entry name" value="AAA_11"/>
    <property type="match status" value="2"/>
</dbReference>
<dbReference type="SUPFAM" id="SSF52980">
    <property type="entry name" value="Restriction endonuclease-like"/>
    <property type="match status" value="1"/>
</dbReference>
<dbReference type="SMART" id="SM00952">
    <property type="entry name" value="RAP"/>
    <property type="match status" value="1"/>
</dbReference>
<dbReference type="Pfam" id="PF13087">
    <property type="entry name" value="AAA_12"/>
    <property type="match status" value="1"/>
</dbReference>
<dbReference type="InterPro" id="IPR049468">
    <property type="entry name" value="Restrct_endonuc-II-like_dom"/>
</dbReference>
<dbReference type="RefSeq" id="WP_183685824.1">
    <property type="nucleotide sequence ID" value="NZ_JABDTL010000002.1"/>
</dbReference>
<dbReference type="InterPro" id="IPR041679">
    <property type="entry name" value="DNA2/NAM7-like_C"/>
</dbReference>
<sequence>MPHDSASDPGVQPAQTAHDAPPPSTGQDRVQAAVENWKRRLIDLTRRNRALNFKVNRVATITVADEHPAEVFRALYLGGKALKFKAAPEQPGRAAPAAGSDGSQAADHDEGTAAVAGSTAGQPSMVPDPAEEEEEAGAGLDFAPYDPAALDERHTDSWLQTTSVPEALDRSLRRLEEQARLSIEEQGVNTLFLTLGMLHYTESDSSDQVYRAPLVLLPVQLTRKSARAGYEVRAADDDPLVNPALAEYLRSRGTTLPELPDSAAIPDEYDLQSLFAAMSAQVAGRKGWAVKTDIYLALFSFQKFVMYKDLEANAASVSSHRLIRQLVTRTGGQSVGLPADVRTMELDADYPPETTFQVVDADSSQLRAIAATARGHDLVIEGPPGTGKSQTITNLIAAALAADKSVLFVAEKMAALEVVHDRLVQAGFGEFCLELHSTKANKRTVMKELGTALDASFQQIAVPQASTERLPGVRRTLTEYARAVHTPFGALAASPYRMYGDLSRVLEAPRVRLEAAVDAVTREQLDQILRDLQDLAATSAEIGVPASHPWRDTGRTFYSQDDLESVRDAAADLAARAAELARGAAEAGAAFGLPAVRTLADVETAAQVAQVLGRSPGAPPGVLQNPAWNAPPAEAVTLVERGREVARLKERVKTRFRAEVLDQEHAGDAAYVERKAEGAFSLLSWLDGRWRAIRKRWLAYRLPAFSGSLLEQAVEMKQVDRLRAESAALKAAEPRARELFGGLWDGERSRWDALDAYIQWVVEFRGACVRHGLEARAAEVAAQAGPDLSRVDALRAEAGEVGDRLARLRGMVGWPGDYLAAEPLDGIESRARELVDGIALAPRWAAFEAARRTVDGGIARELLADALSGVLPVPALPAVFLRAFCMKWLSGVVQQREPLARFNTLTHEERLSEFRRLDQLVLRENRAALVARLRERVQHRLQQAEPAGQLPYLRGQMARQRGLAPLRKSMQQAQAAIRAIKPCFMMSPLSVAQFLDGNQPGFDLVIFDEASQLPSEDAVGAIARGRNLVVVGDPKQLPPTNFFAVSTGQVEAVLAEDGTPMVDDSESILELSMGSGVSMSRLKWHYRSAHESLINFSNVSFYDSELYTFPSVETGTGGLSFEFVPDGVYEGKGVNPVEARRVADAVVRFAREQAANRERGEPALSLGVGTFNMRQQIAIQDELERRRRDDPSLEPFFDRGVAEPFFVKNLENIQGDERDAIFISVTYARGPSGVLRMNFGPLNGQNGGRRLNVLVSRARRQMRVFSSMHGDEISATATVSEGPRLLREFLRYAEHGRLENAAVDAAAATESPFEADVLRELSHRGLTVVPQVGVAGYRIDMGVLDDEAPGRFLCGIECDGAAYHSSETARDRDRLRQQVLEARGWRIHRVWSTDWFKDRAGQIERLMKLIEQDRAESAEEAAAERAGREEASARARAEAERREADEVELLRSGPDVPYVRPKAAAYTFTPGEGRFAGTDLLATPLGQLAGTVREIVAAESPIHRTDLVARITGMWGTRAGPRIQAWIEQACSAAEGAKMVKRRGEFFWTVDGGEPCPVRSRAGTRIPADRISPEEYREAVLAILAQGHSFSRSQLTTEVRTLLGYGRTGAALDEAVTSAVSDLLRTGRIGEASTGIRLRGEAPAAQSPS</sequence>
<accession>A0A841H5E6</accession>
<gene>
    <name evidence="3" type="ORF">HNQ61_004865</name>
</gene>
<evidence type="ECO:0000313" key="4">
    <source>
        <dbReference type="Proteomes" id="UP000582837"/>
    </source>
</evidence>
<dbReference type="PANTHER" id="PTHR10887:SF530">
    <property type="entry name" value="SUPERFAMILY I DNA HELICASES"/>
    <property type="match status" value="1"/>
</dbReference>
<dbReference type="InterPro" id="IPR011335">
    <property type="entry name" value="Restrct_endonuc-II-like"/>
</dbReference>
<evidence type="ECO:0000313" key="3">
    <source>
        <dbReference type="EMBL" id="MBB6073198.1"/>
    </source>
</evidence>
<dbReference type="Pfam" id="PF18741">
    <property type="entry name" value="MTES_1575"/>
    <property type="match status" value="1"/>
</dbReference>
<keyword evidence="3" id="KW-0255">Endonuclease</keyword>